<dbReference type="RefSeq" id="WP_096054569.1">
    <property type="nucleotide sequence ID" value="NZ_CP023344.1"/>
</dbReference>
<evidence type="ECO:0000313" key="3">
    <source>
        <dbReference type="EMBL" id="ATC62934.1"/>
    </source>
</evidence>
<reference evidence="3 4" key="1">
    <citation type="submission" date="2017-09" db="EMBL/GenBank/DDBJ databases">
        <title>Complete genome sequence of Verrucomicrobial strain HZ-65, isolated from freshwater.</title>
        <authorList>
            <person name="Choi A."/>
        </authorList>
    </citation>
    <scope>NUCLEOTIDE SEQUENCE [LARGE SCALE GENOMIC DNA]</scope>
    <source>
        <strain evidence="3 4">HZ-65</strain>
    </source>
</reference>
<dbReference type="Proteomes" id="UP000217265">
    <property type="component" value="Chromosome"/>
</dbReference>
<dbReference type="InterPro" id="IPR011050">
    <property type="entry name" value="Pectin_lyase_fold/virulence"/>
</dbReference>
<keyword evidence="4" id="KW-1185">Reference proteome</keyword>
<feature type="region of interest" description="Disordered" evidence="1">
    <location>
        <begin position="530"/>
        <end position="589"/>
    </location>
</feature>
<name>A0A290Q337_9BACT</name>
<feature type="compositionally biased region" description="Polar residues" evidence="1">
    <location>
        <begin position="578"/>
        <end position="589"/>
    </location>
</feature>
<evidence type="ECO:0000256" key="2">
    <source>
        <dbReference type="SAM" id="SignalP"/>
    </source>
</evidence>
<dbReference type="InterPro" id="IPR012334">
    <property type="entry name" value="Pectin_lyas_fold"/>
</dbReference>
<dbReference type="SUPFAM" id="SSF51126">
    <property type="entry name" value="Pectin lyase-like"/>
    <property type="match status" value="1"/>
</dbReference>
<gene>
    <name evidence="3" type="ORF">CMV30_02575</name>
</gene>
<protein>
    <submittedName>
        <fullName evidence="3">Uncharacterized protein</fullName>
    </submittedName>
</protein>
<evidence type="ECO:0000313" key="4">
    <source>
        <dbReference type="Proteomes" id="UP000217265"/>
    </source>
</evidence>
<dbReference type="Gene3D" id="2.160.20.10">
    <property type="entry name" value="Single-stranded right-handed beta-helix, Pectin lyase-like"/>
    <property type="match status" value="2"/>
</dbReference>
<dbReference type="KEGG" id="vbh:CMV30_02575"/>
<organism evidence="3 4">
    <name type="scientific">Nibricoccus aquaticus</name>
    <dbReference type="NCBI Taxonomy" id="2576891"/>
    <lineage>
        <taxon>Bacteria</taxon>
        <taxon>Pseudomonadati</taxon>
        <taxon>Verrucomicrobiota</taxon>
        <taxon>Opitutia</taxon>
        <taxon>Opitutales</taxon>
        <taxon>Opitutaceae</taxon>
        <taxon>Nibricoccus</taxon>
    </lineage>
</organism>
<feature type="signal peptide" evidence="2">
    <location>
        <begin position="1"/>
        <end position="30"/>
    </location>
</feature>
<sequence length="589" mass="65384">MRHPALLRHRPLFIRTCALLIFLSPLSALAKTLTVNRQASPDAQYSTIQSAIDAASPGDVIKIQPGLYRERLRLTHCGESSSPLVLEGAPGAILDGSADVPLNWIPAPEIAPGVYRTSIDFVPFTVVADEGVITTLDEKRTDPALPHPERDNLRWPEIFKNGVGPSGWKGVRAVAMYRRKERDLLIRFEHERDPRTMPIVVAPREAIIHVADSAHCVIRGLQLQNSAFGILAENTHDLTIEHCVIKRIDFGIHIGRGSARALIRYNEISYDPYAGSDFRRPGQWDAWVACKNAGFYDRYAVRIAESAGDHEVHDNFVHDHWDGIQSGYPGTPEQNASVRVHHNRLLNIFDDALETSGGQTNSQWHDNLIEHARCACRIKDAQSGPLYIYRNLFLDNGEDLRNWASAKGPAPVTVWVYHNTTTSDAAVTMNYPAGAPISTPHYHFVNNLHWCRTWVAQATGTGAKYPLPDWQGDYNVFVQQPVEKSSDKKDRWADGIAMAEKAGLDRQSIWISDRDPGFIDAATGNLALRSDSPARHRGQDLSPFNLPGLTIPTSDSTRPDAGALQFGEPMPKLPRTPATPNRDSSSARK</sequence>
<dbReference type="AlphaFoldDB" id="A0A290Q337"/>
<dbReference type="OrthoDB" id="199442at2"/>
<evidence type="ECO:0000256" key="1">
    <source>
        <dbReference type="SAM" id="MobiDB-lite"/>
    </source>
</evidence>
<feature type="chain" id="PRO_5012109307" evidence="2">
    <location>
        <begin position="31"/>
        <end position="589"/>
    </location>
</feature>
<accession>A0A290Q337</accession>
<dbReference type="EMBL" id="CP023344">
    <property type="protein sequence ID" value="ATC62934.1"/>
    <property type="molecule type" value="Genomic_DNA"/>
</dbReference>
<proteinExistence type="predicted"/>
<keyword evidence="2" id="KW-0732">Signal</keyword>